<dbReference type="PANTHER" id="PTHR30086">
    <property type="entry name" value="ARGININE EXPORTER PROTEIN ARGO"/>
    <property type="match status" value="1"/>
</dbReference>
<evidence type="ECO:0000256" key="2">
    <source>
        <dbReference type="ARBA" id="ARBA00022475"/>
    </source>
</evidence>
<protein>
    <submittedName>
        <fullName evidence="7">LysE type translocator</fullName>
    </submittedName>
</protein>
<evidence type="ECO:0000256" key="4">
    <source>
        <dbReference type="ARBA" id="ARBA00022989"/>
    </source>
</evidence>
<feature type="transmembrane region" description="Helical" evidence="6">
    <location>
        <begin position="46"/>
        <end position="68"/>
    </location>
</feature>
<dbReference type="EMBL" id="FOMB01000065">
    <property type="protein sequence ID" value="SFD45173.1"/>
    <property type="molecule type" value="Genomic_DNA"/>
</dbReference>
<dbReference type="STRING" id="728005.SAMN04488059_1657"/>
<keyword evidence="5 6" id="KW-0472">Membrane</keyword>
<evidence type="ECO:0000256" key="3">
    <source>
        <dbReference type="ARBA" id="ARBA00022692"/>
    </source>
</evidence>
<dbReference type="RefSeq" id="WP_244542496.1">
    <property type="nucleotide sequence ID" value="NZ_FOMB01000065.1"/>
</dbReference>
<dbReference type="PANTHER" id="PTHR30086:SF20">
    <property type="entry name" value="ARGININE EXPORTER PROTEIN ARGO-RELATED"/>
    <property type="match status" value="1"/>
</dbReference>
<feature type="transmembrane region" description="Helical" evidence="6">
    <location>
        <begin position="120"/>
        <end position="138"/>
    </location>
</feature>
<sequence length="139" mass="15025">MLAGLDDFTGRLADYVGRVEAGGPLLHSPGMDDASKAPVSRSALKGFLITLGNPKAILFFGAFFPMFIDPATGHWIVSFYALGALFQMVNLLYFAALILAVSQLRRSGLFRRWPAARTNVICGTGLLLCAFFVLASAFF</sequence>
<dbReference type="AlphaFoldDB" id="A0A1I1SMS8"/>
<evidence type="ECO:0000256" key="5">
    <source>
        <dbReference type="ARBA" id="ARBA00023136"/>
    </source>
</evidence>
<keyword evidence="2" id="KW-1003">Cell membrane</keyword>
<accession>A0A1I1SMS8</accession>
<dbReference type="GO" id="GO:0015171">
    <property type="term" value="F:amino acid transmembrane transporter activity"/>
    <property type="evidence" value="ECO:0007669"/>
    <property type="project" value="TreeGrafter"/>
</dbReference>
<evidence type="ECO:0000256" key="6">
    <source>
        <dbReference type="SAM" id="Phobius"/>
    </source>
</evidence>
<dbReference type="GO" id="GO:0005886">
    <property type="term" value="C:plasma membrane"/>
    <property type="evidence" value="ECO:0007669"/>
    <property type="project" value="UniProtKB-SubCell"/>
</dbReference>
<name>A0A1I1SMS8_9HYPH</name>
<comment type="subcellular location">
    <subcellularLocation>
        <location evidence="1">Cell membrane</location>
        <topology evidence="1">Multi-pass membrane protein</topology>
    </subcellularLocation>
</comment>
<dbReference type="Proteomes" id="UP000182258">
    <property type="component" value="Unassembled WGS sequence"/>
</dbReference>
<organism evidence="7 8">
    <name type="scientific">Devosia psychrophila</name>
    <dbReference type="NCBI Taxonomy" id="728005"/>
    <lineage>
        <taxon>Bacteria</taxon>
        <taxon>Pseudomonadati</taxon>
        <taxon>Pseudomonadota</taxon>
        <taxon>Alphaproteobacteria</taxon>
        <taxon>Hyphomicrobiales</taxon>
        <taxon>Devosiaceae</taxon>
        <taxon>Devosia</taxon>
    </lineage>
</organism>
<keyword evidence="3 6" id="KW-0812">Transmembrane</keyword>
<gene>
    <name evidence="7" type="ORF">SAMN04488059_1657</name>
</gene>
<evidence type="ECO:0000313" key="7">
    <source>
        <dbReference type="EMBL" id="SFD45173.1"/>
    </source>
</evidence>
<keyword evidence="4 6" id="KW-1133">Transmembrane helix</keyword>
<dbReference type="Pfam" id="PF01810">
    <property type="entry name" value="LysE"/>
    <property type="match status" value="1"/>
</dbReference>
<proteinExistence type="predicted"/>
<evidence type="ECO:0000313" key="8">
    <source>
        <dbReference type="Proteomes" id="UP000182258"/>
    </source>
</evidence>
<feature type="transmembrane region" description="Helical" evidence="6">
    <location>
        <begin position="74"/>
        <end position="99"/>
    </location>
</feature>
<evidence type="ECO:0000256" key="1">
    <source>
        <dbReference type="ARBA" id="ARBA00004651"/>
    </source>
</evidence>
<dbReference type="InterPro" id="IPR001123">
    <property type="entry name" value="LeuE-type"/>
</dbReference>
<reference evidence="7 8" key="1">
    <citation type="submission" date="2016-10" db="EMBL/GenBank/DDBJ databases">
        <authorList>
            <person name="de Groot N.N."/>
        </authorList>
    </citation>
    <scope>NUCLEOTIDE SEQUENCE [LARGE SCALE GENOMIC DNA]</scope>
    <source>
        <strain evidence="7 8">CGMCC 1.10210</strain>
    </source>
</reference>